<protein>
    <submittedName>
        <fullName evidence="1">Uncharacterized protein</fullName>
    </submittedName>
</protein>
<dbReference type="EMBL" id="RQXV01000006">
    <property type="protein sequence ID" value="RRC98911.1"/>
    <property type="molecule type" value="Genomic_DNA"/>
</dbReference>
<evidence type="ECO:0000313" key="1">
    <source>
        <dbReference type="EMBL" id="RRC98911.1"/>
    </source>
</evidence>
<reference evidence="1 2" key="1">
    <citation type="submission" date="2018-11" db="EMBL/GenBank/DDBJ databases">
        <title>The draft genome sequence of Amphritea balenae JAMM 1525T.</title>
        <authorList>
            <person name="Fang Z."/>
            <person name="Zhang Y."/>
            <person name="Han X."/>
        </authorList>
    </citation>
    <scope>NUCLEOTIDE SEQUENCE [LARGE SCALE GENOMIC DNA]</scope>
    <source>
        <strain evidence="1 2">JAMM 1525</strain>
    </source>
</reference>
<evidence type="ECO:0000313" key="2">
    <source>
        <dbReference type="Proteomes" id="UP000267535"/>
    </source>
</evidence>
<comment type="caution">
    <text evidence="1">The sequence shown here is derived from an EMBL/GenBank/DDBJ whole genome shotgun (WGS) entry which is preliminary data.</text>
</comment>
<sequence length="93" mass="10222">MLKVRVCPSCLNKRSAGFSRVSKEIWNSCLNHLLTSDSAIIDTEDGVTQAYSDSSRISLLMTNEDGFNIEDGLLQEAILSGFSSHRLEPTTAE</sequence>
<proteinExistence type="predicted"/>
<gene>
    <name evidence="1" type="ORF">EHS89_12070</name>
</gene>
<keyword evidence="2" id="KW-1185">Reference proteome</keyword>
<organism evidence="1 2">
    <name type="scientific">Amphritea balenae</name>
    <dbReference type="NCBI Taxonomy" id="452629"/>
    <lineage>
        <taxon>Bacteria</taxon>
        <taxon>Pseudomonadati</taxon>
        <taxon>Pseudomonadota</taxon>
        <taxon>Gammaproteobacteria</taxon>
        <taxon>Oceanospirillales</taxon>
        <taxon>Oceanospirillaceae</taxon>
        <taxon>Amphritea</taxon>
    </lineage>
</organism>
<accession>A0A3P1SNT8</accession>
<dbReference type="RefSeq" id="WP_124926410.1">
    <property type="nucleotide sequence ID" value="NZ_BMOH01000002.1"/>
</dbReference>
<dbReference type="Proteomes" id="UP000267535">
    <property type="component" value="Unassembled WGS sequence"/>
</dbReference>
<dbReference type="AlphaFoldDB" id="A0A3P1SNT8"/>
<name>A0A3P1SNT8_9GAMM</name>